<proteinExistence type="predicted"/>
<organism evidence="1 2">
    <name type="scientific">Dioscorea alata</name>
    <name type="common">Purple yam</name>
    <dbReference type="NCBI Taxonomy" id="55571"/>
    <lineage>
        <taxon>Eukaryota</taxon>
        <taxon>Viridiplantae</taxon>
        <taxon>Streptophyta</taxon>
        <taxon>Embryophyta</taxon>
        <taxon>Tracheophyta</taxon>
        <taxon>Spermatophyta</taxon>
        <taxon>Magnoliopsida</taxon>
        <taxon>Liliopsida</taxon>
        <taxon>Dioscoreales</taxon>
        <taxon>Dioscoreaceae</taxon>
        <taxon>Dioscorea</taxon>
    </lineage>
</organism>
<sequence length="109" mass="12703">MAKVLCIALPPGISGKAPAMIRWCCGRERRFVGPKKRRCQGGTVRLGSRRRRRVMLRRLVHWSRAQWRLVVEILRPLKKVVIEVAAGRRFMESPHLSLPFVYPFQFPLL</sequence>
<dbReference type="Proteomes" id="UP000827976">
    <property type="component" value="Chromosome 10"/>
</dbReference>
<dbReference type="EMBL" id="CM037020">
    <property type="protein sequence ID" value="KAH7670556.1"/>
    <property type="molecule type" value="Genomic_DNA"/>
</dbReference>
<keyword evidence="2" id="KW-1185">Reference proteome</keyword>
<accession>A0ACB7VAD5</accession>
<evidence type="ECO:0000313" key="2">
    <source>
        <dbReference type="Proteomes" id="UP000827976"/>
    </source>
</evidence>
<protein>
    <submittedName>
        <fullName evidence="1">Uncharacterized protein</fullName>
    </submittedName>
</protein>
<gene>
    <name evidence="1" type="ORF">IHE45_10G034900</name>
</gene>
<evidence type="ECO:0000313" key="1">
    <source>
        <dbReference type="EMBL" id="KAH7670556.1"/>
    </source>
</evidence>
<reference evidence="2" key="1">
    <citation type="journal article" date="2022" name="Nat. Commun.">
        <title>Chromosome evolution and the genetic basis of agronomically important traits in greater yam.</title>
        <authorList>
            <person name="Bredeson J.V."/>
            <person name="Lyons J.B."/>
            <person name="Oniyinde I.O."/>
            <person name="Okereke N.R."/>
            <person name="Kolade O."/>
            <person name="Nnabue I."/>
            <person name="Nwadili C.O."/>
            <person name="Hribova E."/>
            <person name="Parker M."/>
            <person name="Nwogha J."/>
            <person name="Shu S."/>
            <person name="Carlson J."/>
            <person name="Kariba R."/>
            <person name="Muthemba S."/>
            <person name="Knop K."/>
            <person name="Barton G.J."/>
            <person name="Sherwood A.V."/>
            <person name="Lopez-Montes A."/>
            <person name="Asiedu R."/>
            <person name="Jamnadass R."/>
            <person name="Muchugi A."/>
            <person name="Goodstein D."/>
            <person name="Egesi C.N."/>
            <person name="Featherston J."/>
            <person name="Asfaw A."/>
            <person name="Simpson G.G."/>
            <person name="Dolezel J."/>
            <person name="Hendre P.S."/>
            <person name="Van Deynze A."/>
            <person name="Kumar P.L."/>
            <person name="Obidiegwu J.E."/>
            <person name="Bhattacharjee R."/>
            <person name="Rokhsar D.S."/>
        </authorList>
    </citation>
    <scope>NUCLEOTIDE SEQUENCE [LARGE SCALE GENOMIC DNA]</scope>
    <source>
        <strain evidence="2">cv. TDa95/00328</strain>
    </source>
</reference>
<name>A0ACB7VAD5_DIOAL</name>
<comment type="caution">
    <text evidence="1">The sequence shown here is derived from an EMBL/GenBank/DDBJ whole genome shotgun (WGS) entry which is preliminary data.</text>
</comment>